<dbReference type="EMBL" id="JALPRK010000022">
    <property type="protein sequence ID" value="MCK8489291.1"/>
    <property type="molecule type" value="Genomic_DNA"/>
</dbReference>
<dbReference type="PANTHER" id="PTHR21666">
    <property type="entry name" value="PEPTIDASE-RELATED"/>
    <property type="match status" value="1"/>
</dbReference>
<proteinExistence type="predicted"/>
<dbReference type="GO" id="GO:0004222">
    <property type="term" value="F:metalloendopeptidase activity"/>
    <property type="evidence" value="ECO:0007669"/>
    <property type="project" value="TreeGrafter"/>
</dbReference>
<evidence type="ECO:0000313" key="4">
    <source>
        <dbReference type="EMBL" id="MCK8489291.1"/>
    </source>
</evidence>
<feature type="domain" description="M23ase beta-sheet core" evidence="3">
    <location>
        <begin position="225"/>
        <end position="323"/>
    </location>
</feature>
<dbReference type="InterPro" id="IPR050570">
    <property type="entry name" value="Cell_wall_metabolism_enzyme"/>
</dbReference>
<organism evidence="4 5">
    <name type="scientific">Paenibacillus mellifer</name>
    <dbReference type="NCBI Taxonomy" id="2937794"/>
    <lineage>
        <taxon>Bacteria</taxon>
        <taxon>Bacillati</taxon>
        <taxon>Bacillota</taxon>
        <taxon>Bacilli</taxon>
        <taxon>Bacillales</taxon>
        <taxon>Paenibacillaceae</taxon>
        <taxon>Paenibacillus</taxon>
    </lineage>
</organism>
<evidence type="ECO:0000256" key="2">
    <source>
        <dbReference type="SAM" id="SignalP"/>
    </source>
</evidence>
<accession>A0A9X2BUP4</accession>
<dbReference type="Pfam" id="PF01551">
    <property type="entry name" value="Peptidase_M23"/>
    <property type="match status" value="1"/>
</dbReference>
<dbReference type="RefSeq" id="WP_248553330.1">
    <property type="nucleotide sequence ID" value="NZ_JALPRK010000022.1"/>
</dbReference>
<dbReference type="CDD" id="cd12797">
    <property type="entry name" value="M23_peptidase"/>
    <property type="match status" value="1"/>
</dbReference>
<dbReference type="PANTHER" id="PTHR21666:SF289">
    <property type="entry name" value="L-ALA--D-GLU ENDOPEPTIDASE"/>
    <property type="match status" value="1"/>
</dbReference>
<comment type="caution">
    <text evidence="4">The sequence shown here is derived from an EMBL/GenBank/DDBJ whole genome shotgun (WGS) entry which is preliminary data.</text>
</comment>
<dbReference type="Proteomes" id="UP001139534">
    <property type="component" value="Unassembled WGS sequence"/>
</dbReference>
<dbReference type="InterPro" id="IPR016047">
    <property type="entry name" value="M23ase_b-sheet_dom"/>
</dbReference>
<evidence type="ECO:0000256" key="1">
    <source>
        <dbReference type="ARBA" id="ARBA00022729"/>
    </source>
</evidence>
<name>A0A9X2BUP4_9BACL</name>
<reference evidence="4" key="1">
    <citation type="submission" date="2022-04" db="EMBL/GenBank/DDBJ databases">
        <authorList>
            <person name="Seo M.-J."/>
        </authorList>
    </citation>
    <scope>NUCLEOTIDE SEQUENCE</scope>
    <source>
        <strain evidence="4">MBLB2552</strain>
    </source>
</reference>
<dbReference type="SUPFAM" id="SSF51261">
    <property type="entry name" value="Duplicated hybrid motif"/>
    <property type="match status" value="1"/>
</dbReference>
<keyword evidence="5" id="KW-1185">Reference proteome</keyword>
<evidence type="ECO:0000259" key="3">
    <source>
        <dbReference type="Pfam" id="PF01551"/>
    </source>
</evidence>
<sequence>MRSYRFARGKAVCCIVAVAFLTSSWPGAGFITTEVEAAPGTSTAEAVTRVYDQRRLLFEEMELLTKVPWYWLAAVDQYERTITPRKEQQQQEQRVTGFRFREAFWTGPFNPDPEDRNPATIELFGGSGKDATADGAADPKNDRDALFTLASYLTGFGYKEEDFRIALWRYYQNDSAVERIRQFAKMYKNWGRLDLTDSAFPLPLRSIYTYRDTWGDRRGWGGLRIHEGTDLFAPMGVTVRSVCYGVVETKGWNPYGGWRIGIRDISNRYHYYAHLQGYEKGIEVGHFVEPGQTIGWVGSSGYGPPGTSGKFPPHLHYGIYRDTGSTEWAFDPYPLLKKWEQAERSKKNKRASR</sequence>
<feature type="signal peptide" evidence="2">
    <location>
        <begin position="1"/>
        <end position="28"/>
    </location>
</feature>
<evidence type="ECO:0000313" key="5">
    <source>
        <dbReference type="Proteomes" id="UP001139534"/>
    </source>
</evidence>
<keyword evidence="1 2" id="KW-0732">Signal</keyword>
<dbReference type="Gene3D" id="2.70.70.10">
    <property type="entry name" value="Glucose Permease (Domain IIA)"/>
    <property type="match status" value="1"/>
</dbReference>
<gene>
    <name evidence="4" type="ORF">M0651_19140</name>
</gene>
<dbReference type="AlphaFoldDB" id="A0A9X2BUP4"/>
<protein>
    <submittedName>
        <fullName evidence="4">M23 family metallopeptidase</fullName>
    </submittedName>
</protein>
<feature type="chain" id="PRO_5040826873" evidence="2">
    <location>
        <begin position="29"/>
        <end position="353"/>
    </location>
</feature>
<dbReference type="InterPro" id="IPR011055">
    <property type="entry name" value="Dup_hybrid_motif"/>
</dbReference>